<evidence type="ECO:0000313" key="2">
    <source>
        <dbReference type="Proteomes" id="UP001595444"/>
    </source>
</evidence>
<sequence length="80" mass="9022">MPNVNLDLQLKFLTELDEALTEALARYSEDGAEKLAELTYMKKEVTRARRIISERMEAAATKVKRASRYQAENFGATAAL</sequence>
<organism evidence="1 2">
    <name type="scientific">Kordiimonas pumila</name>
    <dbReference type="NCBI Taxonomy" id="2161677"/>
    <lineage>
        <taxon>Bacteria</taxon>
        <taxon>Pseudomonadati</taxon>
        <taxon>Pseudomonadota</taxon>
        <taxon>Alphaproteobacteria</taxon>
        <taxon>Kordiimonadales</taxon>
        <taxon>Kordiimonadaceae</taxon>
        <taxon>Kordiimonas</taxon>
    </lineage>
</organism>
<proteinExistence type="predicted"/>
<reference evidence="2" key="1">
    <citation type="journal article" date="2019" name="Int. J. Syst. Evol. Microbiol.">
        <title>The Global Catalogue of Microorganisms (GCM) 10K type strain sequencing project: providing services to taxonomists for standard genome sequencing and annotation.</title>
        <authorList>
            <consortium name="The Broad Institute Genomics Platform"/>
            <consortium name="The Broad Institute Genome Sequencing Center for Infectious Disease"/>
            <person name="Wu L."/>
            <person name="Ma J."/>
        </authorList>
    </citation>
    <scope>NUCLEOTIDE SEQUENCE [LARGE SCALE GENOMIC DNA]</scope>
    <source>
        <strain evidence="2">KCTC 62164</strain>
    </source>
</reference>
<comment type="caution">
    <text evidence="1">The sequence shown here is derived from an EMBL/GenBank/DDBJ whole genome shotgun (WGS) entry which is preliminary data.</text>
</comment>
<dbReference type="EMBL" id="JBHRSL010000001">
    <property type="protein sequence ID" value="MFC3050616.1"/>
    <property type="molecule type" value="Genomic_DNA"/>
</dbReference>
<protein>
    <submittedName>
        <fullName evidence="1">Uncharacterized protein</fullName>
    </submittedName>
</protein>
<dbReference type="Proteomes" id="UP001595444">
    <property type="component" value="Unassembled WGS sequence"/>
</dbReference>
<dbReference type="RefSeq" id="WP_194214988.1">
    <property type="nucleotide sequence ID" value="NZ_CP061205.1"/>
</dbReference>
<name>A0ABV7D0S5_9PROT</name>
<keyword evidence="2" id="KW-1185">Reference proteome</keyword>
<evidence type="ECO:0000313" key="1">
    <source>
        <dbReference type="EMBL" id="MFC3050616.1"/>
    </source>
</evidence>
<accession>A0ABV7D0S5</accession>
<gene>
    <name evidence="1" type="ORF">ACFOKA_01725</name>
</gene>